<evidence type="ECO:0000256" key="5">
    <source>
        <dbReference type="SAM" id="MobiDB-lite"/>
    </source>
</evidence>
<evidence type="ECO:0000313" key="8">
    <source>
        <dbReference type="Proteomes" id="UP000219439"/>
    </source>
</evidence>
<evidence type="ECO:0000256" key="3">
    <source>
        <dbReference type="ARBA" id="ARBA00022989"/>
    </source>
</evidence>
<evidence type="ECO:0000313" key="7">
    <source>
        <dbReference type="EMBL" id="SNZ08095.1"/>
    </source>
</evidence>
<feature type="transmembrane region" description="Helical" evidence="6">
    <location>
        <begin position="67"/>
        <end position="92"/>
    </location>
</feature>
<dbReference type="GO" id="GO:0016020">
    <property type="term" value="C:membrane"/>
    <property type="evidence" value="ECO:0007669"/>
    <property type="project" value="UniProtKB-SubCell"/>
</dbReference>
<dbReference type="PANTHER" id="PTHR36926:SF1">
    <property type="entry name" value="COLICIN V PRODUCTION PROTEIN"/>
    <property type="match status" value="1"/>
</dbReference>
<dbReference type="EMBL" id="OBEL01000001">
    <property type="protein sequence ID" value="SNZ08095.1"/>
    <property type="molecule type" value="Genomic_DNA"/>
</dbReference>
<organism evidence="7 8">
    <name type="scientific">Cohaesibacter gelatinilyticus</name>
    <dbReference type="NCBI Taxonomy" id="372072"/>
    <lineage>
        <taxon>Bacteria</taxon>
        <taxon>Pseudomonadati</taxon>
        <taxon>Pseudomonadota</taxon>
        <taxon>Alphaproteobacteria</taxon>
        <taxon>Hyphomicrobiales</taxon>
        <taxon>Cohaesibacteraceae</taxon>
    </lineage>
</organism>
<proteinExistence type="predicted"/>
<dbReference type="GO" id="GO:0009403">
    <property type="term" value="P:toxin biosynthetic process"/>
    <property type="evidence" value="ECO:0007669"/>
    <property type="project" value="InterPro"/>
</dbReference>
<feature type="transmembrane region" description="Helical" evidence="6">
    <location>
        <begin position="104"/>
        <end position="127"/>
    </location>
</feature>
<keyword evidence="2 6" id="KW-0812">Transmembrane</keyword>
<reference evidence="7 8" key="1">
    <citation type="submission" date="2017-09" db="EMBL/GenBank/DDBJ databases">
        <authorList>
            <person name="Ehlers B."/>
            <person name="Leendertz F.H."/>
        </authorList>
    </citation>
    <scope>NUCLEOTIDE SEQUENCE [LARGE SCALE GENOMIC DNA]</scope>
    <source>
        <strain evidence="7 8">DSM 18289</strain>
    </source>
</reference>
<accession>A0A285NF64</accession>
<dbReference type="Pfam" id="PF02674">
    <property type="entry name" value="Colicin_V"/>
    <property type="match status" value="1"/>
</dbReference>
<dbReference type="InterPro" id="IPR052719">
    <property type="entry name" value="CvpA-like"/>
</dbReference>
<feature type="transmembrane region" description="Helical" evidence="6">
    <location>
        <begin position="6"/>
        <end position="23"/>
    </location>
</feature>
<dbReference type="InterPro" id="IPR003825">
    <property type="entry name" value="Colicin-V_CvpA"/>
</dbReference>
<dbReference type="AlphaFoldDB" id="A0A285NF64"/>
<feature type="region of interest" description="Disordered" evidence="5">
    <location>
        <begin position="170"/>
        <end position="201"/>
    </location>
</feature>
<dbReference type="RefSeq" id="WP_097152621.1">
    <property type="nucleotide sequence ID" value="NZ_OBEL01000001.1"/>
</dbReference>
<protein>
    <submittedName>
        <fullName evidence="7">Membrane protein required for colicin V production</fullName>
    </submittedName>
</protein>
<feature type="compositionally biased region" description="Polar residues" evidence="5">
    <location>
        <begin position="176"/>
        <end position="201"/>
    </location>
</feature>
<dbReference type="PANTHER" id="PTHR36926">
    <property type="entry name" value="COLICIN V PRODUCTION PROTEIN"/>
    <property type="match status" value="1"/>
</dbReference>
<dbReference type="Proteomes" id="UP000219439">
    <property type="component" value="Unassembled WGS sequence"/>
</dbReference>
<feature type="transmembrane region" description="Helical" evidence="6">
    <location>
        <begin position="30"/>
        <end position="47"/>
    </location>
</feature>
<keyword evidence="4 6" id="KW-0472">Membrane</keyword>
<keyword evidence="8" id="KW-1185">Reference proteome</keyword>
<sequence length="201" mass="22386">MPITLLDGVFLIVLLISAFLAMIRGFVREVLSIGAWLAAAFATIYLFDKVLPMVQGYLPHPLMSQIATATGIFLITLIIVSFITIQISDFVLDSRIGALDRTLGFVFGALRGAILMAVAMIFFNWFVPENRQPNWVAQAKAKPLLNQVGEKLINLLPEDPEEQLMEKIKERKNKTEANNTSYKSNQANELDQLVSKSSQSN</sequence>
<dbReference type="OrthoDB" id="9806894at2"/>
<comment type="subcellular location">
    <subcellularLocation>
        <location evidence="1">Membrane</location>
        <topology evidence="1">Multi-pass membrane protein</topology>
    </subcellularLocation>
</comment>
<evidence type="ECO:0000256" key="4">
    <source>
        <dbReference type="ARBA" id="ARBA00023136"/>
    </source>
</evidence>
<name>A0A285NF64_9HYPH</name>
<keyword evidence="3 6" id="KW-1133">Transmembrane helix</keyword>
<evidence type="ECO:0000256" key="6">
    <source>
        <dbReference type="SAM" id="Phobius"/>
    </source>
</evidence>
<gene>
    <name evidence="7" type="ORF">SAMN06265368_1451</name>
</gene>
<evidence type="ECO:0000256" key="2">
    <source>
        <dbReference type="ARBA" id="ARBA00022692"/>
    </source>
</evidence>
<evidence type="ECO:0000256" key="1">
    <source>
        <dbReference type="ARBA" id="ARBA00004141"/>
    </source>
</evidence>